<dbReference type="InterPro" id="IPR045055">
    <property type="entry name" value="DNA2/NAM7-like"/>
</dbReference>
<dbReference type="GO" id="GO:0004386">
    <property type="term" value="F:helicase activity"/>
    <property type="evidence" value="ECO:0007669"/>
    <property type="project" value="UniProtKB-KW"/>
</dbReference>
<dbReference type="InterPro" id="IPR027417">
    <property type="entry name" value="P-loop_NTPase"/>
</dbReference>
<evidence type="ECO:0000256" key="5">
    <source>
        <dbReference type="SAM" id="MobiDB-lite"/>
    </source>
</evidence>
<evidence type="ECO:0000256" key="2">
    <source>
        <dbReference type="ARBA" id="ARBA00022801"/>
    </source>
</evidence>
<accession>A0A7S0WSL5</accession>
<dbReference type="InterPro" id="IPR047187">
    <property type="entry name" value="SF1_C_Upf1"/>
</dbReference>
<evidence type="ECO:0000256" key="1">
    <source>
        <dbReference type="ARBA" id="ARBA00022741"/>
    </source>
</evidence>
<dbReference type="AlphaFoldDB" id="A0A7S0WSL5"/>
<feature type="domain" description="DNA2/NAM7 helicase helicase" evidence="6">
    <location>
        <begin position="243"/>
        <end position="432"/>
    </location>
</feature>
<dbReference type="GO" id="GO:0005694">
    <property type="term" value="C:chromosome"/>
    <property type="evidence" value="ECO:0007669"/>
    <property type="project" value="UniProtKB-ARBA"/>
</dbReference>
<name>A0A7S0WSL5_9CHLO</name>
<evidence type="ECO:0000256" key="4">
    <source>
        <dbReference type="ARBA" id="ARBA00022840"/>
    </source>
</evidence>
<feature type="domain" description="DNA2/NAM7 helicase-like C-terminal" evidence="7">
    <location>
        <begin position="529"/>
        <end position="728"/>
    </location>
</feature>
<dbReference type="EMBL" id="HBFB01018416">
    <property type="protein sequence ID" value="CAD8681814.1"/>
    <property type="molecule type" value="Transcribed_RNA"/>
</dbReference>
<dbReference type="Pfam" id="PF13086">
    <property type="entry name" value="AAA_11"/>
    <property type="match status" value="2"/>
</dbReference>
<dbReference type="SUPFAM" id="SSF52540">
    <property type="entry name" value="P-loop containing nucleoside triphosphate hydrolases"/>
    <property type="match status" value="1"/>
</dbReference>
<keyword evidence="4" id="KW-0067">ATP-binding</keyword>
<dbReference type="InterPro" id="IPR041679">
    <property type="entry name" value="DNA2/NAM7-like_C"/>
</dbReference>
<dbReference type="CDD" id="cd18042">
    <property type="entry name" value="DEXXQc_SETX"/>
    <property type="match status" value="1"/>
</dbReference>
<gene>
    <name evidence="8" type="ORF">CLEI1391_LOCUS10346</name>
</gene>
<feature type="region of interest" description="Disordered" evidence="5">
    <location>
        <begin position="817"/>
        <end position="892"/>
    </location>
</feature>
<keyword evidence="2" id="KW-0378">Hydrolase</keyword>
<dbReference type="GO" id="GO:0016787">
    <property type="term" value="F:hydrolase activity"/>
    <property type="evidence" value="ECO:0007669"/>
    <property type="project" value="UniProtKB-KW"/>
</dbReference>
<evidence type="ECO:0000313" key="8">
    <source>
        <dbReference type="EMBL" id="CAD8681814.1"/>
    </source>
</evidence>
<dbReference type="Pfam" id="PF13087">
    <property type="entry name" value="AAA_12"/>
    <property type="match status" value="1"/>
</dbReference>
<proteinExistence type="predicted"/>
<organism evidence="8">
    <name type="scientific">Chlamydomonas leiostraca</name>
    <dbReference type="NCBI Taxonomy" id="1034604"/>
    <lineage>
        <taxon>Eukaryota</taxon>
        <taxon>Viridiplantae</taxon>
        <taxon>Chlorophyta</taxon>
        <taxon>core chlorophytes</taxon>
        <taxon>Chlorophyceae</taxon>
        <taxon>CS clade</taxon>
        <taxon>Chlamydomonadales</taxon>
        <taxon>Chlamydomonadaceae</taxon>
        <taxon>Chlamydomonas</taxon>
    </lineage>
</organism>
<reference evidence="8" key="1">
    <citation type="submission" date="2021-01" db="EMBL/GenBank/DDBJ databases">
        <authorList>
            <person name="Corre E."/>
            <person name="Pelletier E."/>
            <person name="Niang G."/>
            <person name="Scheremetjew M."/>
            <person name="Finn R."/>
            <person name="Kale V."/>
            <person name="Holt S."/>
            <person name="Cochrane G."/>
            <person name="Meng A."/>
            <person name="Brown T."/>
            <person name="Cohen L."/>
        </authorList>
    </citation>
    <scope>NUCLEOTIDE SEQUENCE</scope>
    <source>
        <strain evidence="8">SAG 11-49</strain>
    </source>
</reference>
<dbReference type="PANTHER" id="PTHR10887:SF538">
    <property type="entry name" value="HELICASE MAGATAMA 3-RELATED"/>
    <property type="match status" value="1"/>
</dbReference>
<protein>
    <recommendedName>
        <fullName evidence="9">Helicase ATP-binding domain-containing protein</fullName>
    </recommendedName>
</protein>
<dbReference type="FunFam" id="3.40.50.300:FF:000326">
    <property type="entry name" value="P-loop containing nucleoside triphosphate hydrolase"/>
    <property type="match status" value="1"/>
</dbReference>
<feature type="compositionally biased region" description="Low complexity" evidence="5">
    <location>
        <begin position="831"/>
        <end position="856"/>
    </location>
</feature>
<dbReference type="CDD" id="cd18808">
    <property type="entry name" value="SF1_C_Upf1"/>
    <property type="match status" value="1"/>
</dbReference>
<feature type="compositionally biased region" description="Low complexity" evidence="5">
    <location>
        <begin position="863"/>
        <end position="886"/>
    </location>
</feature>
<evidence type="ECO:0000259" key="6">
    <source>
        <dbReference type="Pfam" id="PF13086"/>
    </source>
</evidence>
<feature type="domain" description="DNA2/NAM7 helicase helicase" evidence="6">
    <location>
        <begin position="443"/>
        <end position="521"/>
    </location>
</feature>
<sequence length="892" mass="96210">MVDAVGATTKLQRILLSWDYWDLVRKSNEGGGPFETLRTVPNSFADMKEYKEVFEPLILEECCAQILRGVEEGEVLEPHPCVMSTSEQKDDFLFARLALEQEASRGYGDNDLVLLCKENPWNDEEEGSRGAAHELHALGYCEGHEGEQSIRVKFMLTDDSQLGSTAGLNRVRAMRAGLTAPGSCWWLLKLANMSTISREWVALQHAHVCPFIDTLLACKPRSAPSNKHMDIPPGMAGTMESQCNTSQMDALRAGLDGTPVVLIQGPPGTGKTRTILNLLSVVMHSAQKGSLELMKEVPQEREGAPLSQLGEEERARLWLAQAPWVGGDLCVRDAITPYDPPASANDAVYGLTVGWQRAPIRVGRDSGPKAHVLVCAPSNSALDEIVYRIIKSGLMDKDGQMYAPSVVRIGVNPHHSVRSVALDAIVDARLGVENDRKGGNVSRVERDRMRMAILDEASIVCSTLSFAGSSIFYRLSRKFDVVVIDEAAQAVEPSTLVPLIMGCKQVYLVGDPVQLPATVISSRAQDAAYDCSMFKRLQGGGYPVKMLDTQYRMHPDISRFPSRQFYGGGLLDGESVHTDTVSPWHSQRCFGPFAFYDVAGKESVPPNGASIQNKAEANMVLCIYRELVHKFPALRKSASVAVISPYKAQVKLLREAFTAALGEEQARLVDVNTIDGFQGREKDICIFSCVRSLRKGKKGGGIGFVADERRINVGLTRARCSLIVVGNARALQYNGHWASLIHDAMTRSSFYRPKAPFADWMTCAAEGKAAPVEPSEAELAALDKARAKLGASHTKEQGDEEVEEEVAEQLAQELHEGELAGDDEGEIAKLGRAAPADDGAGDAAGTNGSAGAPASGRGKRKAAGAAAAAPAAGGDAKAADAGGAAASKRKRK</sequence>
<dbReference type="InterPro" id="IPR041677">
    <property type="entry name" value="DNA2/NAM7_AAA_11"/>
</dbReference>
<evidence type="ECO:0000256" key="3">
    <source>
        <dbReference type="ARBA" id="ARBA00022806"/>
    </source>
</evidence>
<keyword evidence="3" id="KW-0347">Helicase</keyword>
<keyword evidence="1" id="KW-0547">Nucleotide-binding</keyword>
<evidence type="ECO:0008006" key="9">
    <source>
        <dbReference type="Google" id="ProtNLM"/>
    </source>
</evidence>
<dbReference type="Gene3D" id="3.40.50.300">
    <property type="entry name" value="P-loop containing nucleotide triphosphate hydrolases"/>
    <property type="match status" value="2"/>
</dbReference>
<dbReference type="GO" id="GO:0005524">
    <property type="term" value="F:ATP binding"/>
    <property type="evidence" value="ECO:0007669"/>
    <property type="project" value="UniProtKB-KW"/>
</dbReference>
<dbReference type="PANTHER" id="PTHR10887">
    <property type="entry name" value="DNA2/NAM7 HELICASE FAMILY"/>
    <property type="match status" value="1"/>
</dbReference>
<evidence type="ECO:0000259" key="7">
    <source>
        <dbReference type="Pfam" id="PF13087"/>
    </source>
</evidence>